<name>A0ABV0T3T5_9TELE</name>
<dbReference type="EMBL" id="JAHRIQ010019952">
    <property type="protein sequence ID" value="MEQ2227416.1"/>
    <property type="molecule type" value="Genomic_DNA"/>
</dbReference>
<sequence>MVKSFQSKETQSTTSSYCQQPLFVNGNVATLNSRVIFAVVPHSRCACGDSKKENPWPPHSTDLNPTCGMSPDDACFTSDPDFFFPVNKRTQIKHQSSKI</sequence>
<evidence type="ECO:0000313" key="2">
    <source>
        <dbReference type="Proteomes" id="UP001482620"/>
    </source>
</evidence>
<reference evidence="1 2" key="1">
    <citation type="submission" date="2021-06" db="EMBL/GenBank/DDBJ databases">
        <authorList>
            <person name="Palmer J.M."/>
        </authorList>
    </citation>
    <scope>NUCLEOTIDE SEQUENCE [LARGE SCALE GENOMIC DNA]</scope>
    <source>
        <strain evidence="2">if_2019</strain>
        <tissue evidence="1">Muscle</tissue>
    </source>
</reference>
<organism evidence="1 2">
    <name type="scientific">Ilyodon furcidens</name>
    <name type="common">goldbreast splitfin</name>
    <dbReference type="NCBI Taxonomy" id="33524"/>
    <lineage>
        <taxon>Eukaryota</taxon>
        <taxon>Metazoa</taxon>
        <taxon>Chordata</taxon>
        <taxon>Craniata</taxon>
        <taxon>Vertebrata</taxon>
        <taxon>Euteleostomi</taxon>
        <taxon>Actinopterygii</taxon>
        <taxon>Neopterygii</taxon>
        <taxon>Teleostei</taxon>
        <taxon>Neoteleostei</taxon>
        <taxon>Acanthomorphata</taxon>
        <taxon>Ovalentaria</taxon>
        <taxon>Atherinomorphae</taxon>
        <taxon>Cyprinodontiformes</taxon>
        <taxon>Goodeidae</taxon>
        <taxon>Ilyodon</taxon>
    </lineage>
</organism>
<evidence type="ECO:0000313" key="1">
    <source>
        <dbReference type="EMBL" id="MEQ2227416.1"/>
    </source>
</evidence>
<comment type="caution">
    <text evidence="1">The sequence shown here is derived from an EMBL/GenBank/DDBJ whole genome shotgun (WGS) entry which is preliminary data.</text>
</comment>
<proteinExistence type="predicted"/>
<gene>
    <name evidence="1" type="ORF">ILYODFUR_037530</name>
</gene>
<dbReference type="Proteomes" id="UP001482620">
    <property type="component" value="Unassembled WGS sequence"/>
</dbReference>
<accession>A0ABV0T3T5</accession>
<keyword evidence="2" id="KW-1185">Reference proteome</keyword>
<protein>
    <submittedName>
        <fullName evidence="1">Uncharacterized protein</fullName>
    </submittedName>
</protein>